<accession>A0A537IGB3</accession>
<evidence type="ECO:0000313" key="2">
    <source>
        <dbReference type="EMBL" id="TMI70293.1"/>
    </source>
</evidence>
<reference evidence="2 3" key="1">
    <citation type="journal article" date="2019" name="Nat. Microbiol.">
        <title>Mediterranean grassland soil C-N compound turnover is dependent on rainfall and depth, and is mediated by genomically divergent microorganisms.</title>
        <authorList>
            <person name="Diamond S."/>
            <person name="Andeer P.F."/>
            <person name="Li Z."/>
            <person name="Crits-Christoph A."/>
            <person name="Burstein D."/>
            <person name="Anantharaman K."/>
            <person name="Lane K.R."/>
            <person name="Thomas B.C."/>
            <person name="Pan C."/>
            <person name="Northen T.R."/>
            <person name="Banfield J.F."/>
        </authorList>
    </citation>
    <scope>NUCLEOTIDE SEQUENCE [LARGE SCALE GENOMIC DNA]</scope>
    <source>
        <strain evidence="2">NP_8</strain>
    </source>
</reference>
<dbReference type="GO" id="GO:0046820">
    <property type="term" value="F:4-amino-4-deoxychorismate synthase activity"/>
    <property type="evidence" value="ECO:0007669"/>
    <property type="project" value="TreeGrafter"/>
</dbReference>
<protein>
    <recommendedName>
        <fullName evidence="1">Anthranilate synthase component I N-terminal domain-containing protein</fullName>
    </recommendedName>
</protein>
<dbReference type="AlphaFoldDB" id="A0A537IGB3"/>
<dbReference type="PANTHER" id="PTHR11236:SF50">
    <property type="entry name" value="AMINODEOXYCHORISMATE SYNTHASE COMPONENT 1"/>
    <property type="match status" value="1"/>
</dbReference>
<dbReference type="EMBL" id="VBAP01000155">
    <property type="protein sequence ID" value="TMI70293.1"/>
    <property type="molecule type" value="Genomic_DNA"/>
</dbReference>
<dbReference type="Gene3D" id="3.60.120.10">
    <property type="entry name" value="Anthranilate synthase"/>
    <property type="match status" value="1"/>
</dbReference>
<feature type="domain" description="Anthranilate synthase component I N-terminal" evidence="1">
    <location>
        <begin position="24"/>
        <end position="159"/>
    </location>
</feature>
<dbReference type="GO" id="GO:0000162">
    <property type="term" value="P:L-tryptophan biosynthetic process"/>
    <property type="evidence" value="ECO:0007669"/>
    <property type="project" value="TreeGrafter"/>
</dbReference>
<dbReference type="Proteomes" id="UP000318834">
    <property type="component" value="Unassembled WGS sequence"/>
</dbReference>
<organism evidence="2 3">
    <name type="scientific">Candidatus Segetimicrobium genomatis</name>
    <dbReference type="NCBI Taxonomy" id="2569760"/>
    <lineage>
        <taxon>Bacteria</taxon>
        <taxon>Bacillati</taxon>
        <taxon>Candidatus Sysuimicrobiota</taxon>
        <taxon>Candidatus Sysuimicrobiia</taxon>
        <taxon>Candidatus Sysuimicrobiales</taxon>
        <taxon>Candidatus Segetimicrobiaceae</taxon>
        <taxon>Candidatus Segetimicrobium</taxon>
    </lineage>
</organism>
<dbReference type="SUPFAM" id="SSF56322">
    <property type="entry name" value="ADC synthase"/>
    <property type="match status" value="1"/>
</dbReference>
<comment type="caution">
    <text evidence="2">The sequence shown here is derived from an EMBL/GenBank/DDBJ whole genome shotgun (WGS) entry which is preliminary data.</text>
</comment>
<dbReference type="InterPro" id="IPR005801">
    <property type="entry name" value="ADC_synthase"/>
</dbReference>
<feature type="non-terminal residue" evidence="2">
    <location>
        <position position="213"/>
    </location>
</feature>
<evidence type="ECO:0000313" key="3">
    <source>
        <dbReference type="Proteomes" id="UP000318834"/>
    </source>
</evidence>
<dbReference type="Pfam" id="PF04715">
    <property type="entry name" value="Anth_synt_I_N"/>
    <property type="match status" value="1"/>
</dbReference>
<proteinExistence type="predicted"/>
<dbReference type="InterPro" id="IPR006805">
    <property type="entry name" value="Anth_synth_I_N"/>
</dbReference>
<gene>
    <name evidence="2" type="ORF">E6H05_13875</name>
</gene>
<evidence type="ECO:0000259" key="1">
    <source>
        <dbReference type="Pfam" id="PF04715"/>
    </source>
</evidence>
<dbReference type="PANTHER" id="PTHR11236">
    <property type="entry name" value="AMINOBENZOATE/ANTHRANILATE SYNTHASE"/>
    <property type="match status" value="1"/>
</dbReference>
<name>A0A537IGB3_9BACT</name>
<sequence length="213" mass="24400">MRSPNAPTVQEHLRLTVRPIGRRDPIALFRRVQRGRWPFFLDSSLPDPELARYSFLGSDPVGWFRSRGPRAAYATPWGESSAYRDPLESFGQFLDALPWATAGTPAYPFLGGIVGYFAYDLGRQVERLPDEKPSDLRLPDMHFAVYPRVYVLDRVWGEIFVIAPRTRIAYEPPALPDELTVPPEPHPIEPLDPEEYVRTIEEAKRAIYDGEIY</sequence>
<dbReference type="InterPro" id="IPR019999">
    <property type="entry name" value="Anth_synth_I-like"/>
</dbReference>